<name>A0ACB9MXH7_BAUVA</name>
<dbReference type="Proteomes" id="UP000828941">
    <property type="component" value="Chromosome 8"/>
</dbReference>
<dbReference type="EMBL" id="CM039433">
    <property type="protein sequence ID" value="KAI4328731.1"/>
    <property type="molecule type" value="Genomic_DNA"/>
</dbReference>
<protein>
    <submittedName>
        <fullName evidence="1">Uncharacterized protein</fullName>
    </submittedName>
</protein>
<reference evidence="1 2" key="1">
    <citation type="journal article" date="2022" name="DNA Res.">
        <title>Chromosomal-level genome assembly of the orchid tree Bauhinia variegata (Leguminosae; Cercidoideae) supports the allotetraploid origin hypothesis of Bauhinia.</title>
        <authorList>
            <person name="Zhong Y."/>
            <person name="Chen Y."/>
            <person name="Zheng D."/>
            <person name="Pang J."/>
            <person name="Liu Y."/>
            <person name="Luo S."/>
            <person name="Meng S."/>
            <person name="Qian L."/>
            <person name="Wei D."/>
            <person name="Dai S."/>
            <person name="Zhou R."/>
        </authorList>
    </citation>
    <scope>NUCLEOTIDE SEQUENCE [LARGE SCALE GENOMIC DNA]</scope>
    <source>
        <strain evidence="1">BV-YZ2020</strain>
    </source>
</reference>
<proteinExistence type="predicted"/>
<keyword evidence="2" id="KW-1185">Reference proteome</keyword>
<gene>
    <name evidence="1" type="ORF">L6164_021064</name>
</gene>
<accession>A0ACB9MXH7</accession>
<comment type="caution">
    <text evidence="1">The sequence shown here is derived from an EMBL/GenBank/DDBJ whole genome shotgun (WGS) entry which is preliminary data.</text>
</comment>
<evidence type="ECO:0000313" key="1">
    <source>
        <dbReference type="EMBL" id="KAI4328731.1"/>
    </source>
</evidence>
<evidence type="ECO:0000313" key="2">
    <source>
        <dbReference type="Proteomes" id="UP000828941"/>
    </source>
</evidence>
<organism evidence="1 2">
    <name type="scientific">Bauhinia variegata</name>
    <name type="common">Purple orchid tree</name>
    <name type="synonym">Phanera variegata</name>
    <dbReference type="NCBI Taxonomy" id="167791"/>
    <lineage>
        <taxon>Eukaryota</taxon>
        <taxon>Viridiplantae</taxon>
        <taxon>Streptophyta</taxon>
        <taxon>Embryophyta</taxon>
        <taxon>Tracheophyta</taxon>
        <taxon>Spermatophyta</taxon>
        <taxon>Magnoliopsida</taxon>
        <taxon>eudicotyledons</taxon>
        <taxon>Gunneridae</taxon>
        <taxon>Pentapetalae</taxon>
        <taxon>rosids</taxon>
        <taxon>fabids</taxon>
        <taxon>Fabales</taxon>
        <taxon>Fabaceae</taxon>
        <taxon>Cercidoideae</taxon>
        <taxon>Cercideae</taxon>
        <taxon>Bauhiniinae</taxon>
        <taxon>Bauhinia</taxon>
    </lineage>
</organism>
<sequence length="368" mass="41867">MESCVDFLNWLDDDMSLKILMCLDDPSDLVRVSCVSRSWRHYVIANGLCKQLCLRMFPQLSRVSCVIELNKQVAEESAAFGSSCYMERQALERDHRVYAYLARALSSSVIEDCIAETISASSTDNYPEESIVNTLEPRDIIEGGTASYWSSKGQSNPAVPETLTYKLFSQICVITEISIHPFQAFFQLGLPIYSAKLVRFRMGHFKASSDASGEQEFVWTYTSPEFAMVQENRLQNFKLPEPVLCIGGILQIELLERIQRQEMDGLFYICVSHVQVNGRLLLPAFSVEILEPSGNVVLKKDHLATCRPYSILSGNESNAISNGYYVRRQLRDFQQVVNMLQGNVMEVVEDHVWDEEEDEVDELEDYVL</sequence>